<organism evidence="1 2">
    <name type="scientific">Entotheonella factor</name>
    <dbReference type="NCBI Taxonomy" id="1429438"/>
    <lineage>
        <taxon>Bacteria</taxon>
        <taxon>Pseudomonadati</taxon>
        <taxon>Nitrospinota/Tectimicrobiota group</taxon>
        <taxon>Candidatus Tectimicrobiota</taxon>
        <taxon>Candidatus Entotheonellia</taxon>
        <taxon>Candidatus Entotheonellales</taxon>
        <taxon>Candidatus Entotheonellaceae</taxon>
        <taxon>Candidatus Entotheonella</taxon>
    </lineage>
</organism>
<reference evidence="1 2" key="1">
    <citation type="journal article" date="2014" name="Nature">
        <title>An environmental bacterial taxon with a large and distinct metabolic repertoire.</title>
        <authorList>
            <person name="Wilson M.C."/>
            <person name="Mori T."/>
            <person name="Ruckert C."/>
            <person name="Uria A.R."/>
            <person name="Helf M.J."/>
            <person name="Takada K."/>
            <person name="Gernert C."/>
            <person name="Steffens U.A."/>
            <person name="Heycke N."/>
            <person name="Schmitt S."/>
            <person name="Rinke C."/>
            <person name="Helfrich E.J."/>
            <person name="Brachmann A.O."/>
            <person name="Gurgui C."/>
            <person name="Wakimoto T."/>
            <person name="Kracht M."/>
            <person name="Crusemann M."/>
            <person name="Hentschel U."/>
            <person name="Abe I."/>
            <person name="Matsunaga S."/>
            <person name="Kalinowski J."/>
            <person name="Takeyama H."/>
            <person name="Piel J."/>
        </authorList>
    </citation>
    <scope>NUCLEOTIDE SEQUENCE [LARGE SCALE GENOMIC DNA]</scope>
    <source>
        <strain evidence="2">TSY1</strain>
    </source>
</reference>
<sequence>MLHPLMFISKQALLGVVFLFGIMLLCVALLSPVAMCALVNFGY</sequence>
<accession>W4LD70</accession>
<dbReference type="EMBL" id="AZHW01000854">
    <property type="protein sequence ID" value="ETW95937.1"/>
    <property type="molecule type" value="Genomic_DNA"/>
</dbReference>
<dbReference type="HOGENOM" id="CLU_3231126_0_0_7"/>
<evidence type="ECO:0000313" key="1">
    <source>
        <dbReference type="EMBL" id="ETW95937.1"/>
    </source>
</evidence>
<dbReference type="Proteomes" id="UP000019141">
    <property type="component" value="Unassembled WGS sequence"/>
</dbReference>
<evidence type="ECO:0000313" key="2">
    <source>
        <dbReference type="Proteomes" id="UP000019141"/>
    </source>
</evidence>
<protein>
    <submittedName>
        <fullName evidence="1">Uncharacterized protein</fullName>
    </submittedName>
</protein>
<dbReference type="AlphaFoldDB" id="W4LD70"/>
<keyword evidence="2" id="KW-1185">Reference proteome</keyword>
<proteinExistence type="predicted"/>
<name>W4LD70_ENTF1</name>
<comment type="caution">
    <text evidence="1">The sequence shown here is derived from an EMBL/GenBank/DDBJ whole genome shotgun (WGS) entry which is preliminary data.</text>
</comment>
<gene>
    <name evidence="1" type="ORF">ETSY1_28605</name>
</gene>